<reference evidence="1" key="1">
    <citation type="journal article" date="2013" name="Environ. Microbiol.">
        <title>Microbiota from the distal guts of lean and obese adolescents exhibit partial functional redundancy besides clear differences in community structure.</title>
        <authorList>
            <person name="Ferrer M."/>
            <person name="Ruiz A."/>
            <person name="Lanza F."/>
            <person name="Haange S.B."/>
            <person name="Oberbach A."/>
            <person name="Till H."/>
            <person name="Bargiela R."/>
            <person name="Campoy C."/>
            <person name="Segura M.T."/>
            <person name="Richter M."/>
            <person name="von Bergen M."/>
            <person name="Seifert J."/>
            <person name="Suarez A."/>
        </authorList>
    </citation>
    <scope>NUCLEOTIDE SEQUENCE</scope>
</reference>
<protein>
    <submittedName>
        <fullName evidence="1">Amine oxidase</fullName>
    </submittedName>
</protein>
<comment type="caution">
    <text evidence="1">The sequence shown here is derived from an EMBL/GenBank/DDBJ whole genome shotgun (WGS) entry which is preliminary data.</text>
</comment>
<dbReference type="GO" id="GO:0008767">
    <property type="term" value="F:UDP-galactopyranose mutase activity"/>
    <property type="evidence" value="ECO:0007669"/>
    <property type="project" value="TreeGrafter"/>
</dbReference>
<proteinExistence type="predicted"/>
<dbReference type="EMBL" id="AJWY01003512">
    <property type="protein sequence ID" value="EKC75134.1"/>
    <property type="molecule type" value="Genomic_DNA"/>
</dbReference>
<dbReference type="PANTHER" id="PTHR21197">
    <property type="entry name" value="UDP-GALACTOPYRANOSE MUTASE"/>
    <property type="match status" value="1"/>
</dbReference>
<feature type="non-terminal residue" evidence="1">
    <location>
        <position position="1"/>
    </location>
</feature>
<dbReference type="GO" id="GO:0050660">
    <property type="term" value="F:flavin adenine dinucleotide binding"/>
    <property type="evidence" value="ECO:0007669"/>
    <property type="project" value="TreeGrafter"/>
</dbReference>
<name>K1U574_9ZZZZ</name>
<dbReference type="SUPFAM" id="SSF51905">
    <property type="entry name" value="FAD/NAD(P)-binding domain"/>
    <property type="match status" value="1"/>
</dbReference>
<dbReference type="PANTHER" id="PTHR21197:SF0">
    <property type="entry name" value="UDP-GALACTOPYRANOSE MUTASE"/>
    <property type="match status" value="1"/>
</dbReference>
<dbReference type="AlphaFoldDB" id="K1U574"/>
<dbReference type="Gene3D" id="3.50.50.60">
    <property type="entry name" value="FAD/NAD(P)-binding domain"/>
    <property type="match status" value="1"/>
</dbReference>
<organism evidence="1">
    <name type="scientific">human gut metagenome</name>
    <dbReference type="NCBI Taxonomy" id="408170"/>
    <lineage>
        <taxon>unclassified sequences</taxon>
        <taxon>metagenomes</taxon>
        <taxon>organismal metagenomes</taxon>
    </lineage>
</organism>
<dbReference type="GO" id="GO:0005829">
    <property type="term" value="C:cytosol"/>
    <property type="evidence" value="ECO:0007669"/>
    <property type="project" value="TreeGrafter"/>
</dbReference>
<evidence type="ECO:0000313" key="1">
    <source>
        <dbReference type="EMBL" id="EKC75134.1"/>
    </source>
</evidence>
<sequence length="264" mass="29772">GGKILKNVSVKRINASGNRVLSVIADTENGEKEFTGDIFFSSMPVKDLVGGISGIEIPETVKSAAANLPYRDFVTVGLLVDRMLLKNKTDIKTVNDIVPDCWIYVQDKNVKLGRIQIFNNWSPYMVKEPENTVSLGLEYFCDEGDDFWNMPEEECIALASDELVRIGVIDCGAVLSAHRERVKKAYPAYFDSYKDLPEIIDFLNTLDNLYCVGRNGQHRYNNMDHSMMTSLLAVDNILSGKNDKSAIWNVNTEEEYHEKGDRNE</sequence>
<gene>
    <name evidence="1" type="ORF">LEA_05374</name>
</gene>
<dbReference type="InterPro" id="IPR036188">
    <property type="entry name" value="FAD/NAD-bd_sf"/>
</dbReference>
<accession>K1U574</accession>